<dbReference type="FunFam" id="1.10.220.10:FF:000006">
    <property type="entry name" value="Annexin"/>
    <property type="match status" value="1"/>
</dbReference>
<dbReference type="FunFam" id="1.10.220.10:FF:000001">
    <property type="entry name" value="Annexin"/>
    <property type="match status" value="1"/>
</dbReference>
<dbReference type="SUPFAM" id="SSF47874">
    <property type="entry name" value="Annexin"/>
    <property type="match status" value="1"/>
</dbReference>
<dbReference type="GO" id="GO:0009651">
    <property type="term" value="P:response to salt stress"/>
    <property type="evidence" value="ECO:0007669"/>
    <property type="project" value="EnsemblPlants"/>
</dbReference>
<feature type="binding site" evidence="6">
    <location>
        <position position="16"/>
    </location>
    <ligand>
        <name>Ca(2+)</name>
        <dbReference type="ChEBI" id="CHEBI:29108"/>
        <label>1</label>
    </ligand>
</feature>
<keyword evidence="3 6" id="KW-0106">Calcium</keyword>
<evidence type="ECO:0000256" key="1">
    <source>
        <dbReference type="ARBA" id="ARBA00022723"/>
    </source>
</evidence>
<feature type="binding site" evidence="6">
    <location>
        <position position="248"/>
    </location>
    <ligand>
        <name>Ca(2+)</name>
        <dbReference type="ChEBI" id="CHEBI:29108"/>
        <label>1</label>
    </ligand>
</feature>
<feature type="binding site" evidence="6">
    <location>
        <position position="291"/>
    </location>
    <ligand>
        <name>Ca(2+)</name>
        <dbReference type="ChEBI" id="CHEBI:29108"/>
        <label>1</label>
    </ligand>
</feature>
<dbReference type="OMA" id="VRGPLMQ"/>
<dbReference type="InterPro" id="IPR037104">
    <property type="entry name" value="Annexin_sf"/>
</dbReference>
<keyword evidence="5" id="KW-0111">Calcium/phospholipid-binding</keyword>
<feature type="binding site" evidence="6">
    <location>
        <position position="14"/>
    </location>
    <ligand>
        <name>Ca(2+)</name>
        <dbReference type="ChEBI" id="CHEBI:29108"/>
        <label>1</label>
    </ligand>
</feature>
<evidence type="ECO:0000313" key="8">
    <source>
        <dbReference type="Proteomes" id="UP000243459"/>
    </source>
</evidence>
<dbReference type="GO" id="GO:0005886">
    <property type="term" value="C:plasma membrane"/>
    <property type="evidence" value="ECO:0007669"/>
    <property type="project" value="TreeGrafter"/>
</dbReference>
<evidence type="ECO:0000256" key="5">
    <source>
        <dbReference type="ARBA" id="ARBA00023302"/>
    </source>
</evidence>
<dbReference type="AlphaFoldDB" id="A0A5P1EA69"/>
<reference evidence="8" key="1">
    <citation type="journal article" date="2017" name="Nat. Commun.">
        <title>The asparagus genome sheds light on the origin and evolution of a young Y chromosome.</title>
        <authorList>
            <person name="Harkess A."/>
            <person name="Zhou J."/>
            <person name="Xu C."/>
            <person name="Bowers J.E."/>
            <person name="Van der Hulst R."/>
            <person name="Ayyampalayam S."/>
            <person name="Mercati F."/>
            <person name="Riccardi P."/>
            <person name="McKain M.R."/>
            <person name="Kakrana A."/>
            <person name="Tang H."/>
            <person name="Ray J."/>
            <person name="Groenendijk J."/>
            <person name="Arikit S."/>
            <person name="Mathioni S.M."/>
            <person name="Nakano M."/>
            <person name="Shan H."/>
            <person name="Telgmann-Rauber A."/>
            <person name="Kanno A."/>
            <person name="Yue Z."/>
            <person name="Chen H."/>
            <person name="Li W."/>
            <person name="Chen Y."/>
            <person name="Xu X."/>
            <person name="Zhang Y."/>
            <person name="Luo S."/>
            <person name="Chen H."/>
            <person name="Gao J."/>
            <person name="Mao Z."/>
            <person name="Pires J.C."/>
            <person name="Luo M."/>
            <person name="Kudrna D."/>
            <person name="Wing R.A."/>
            <person name="Meyers B.C."/>
            <person name="Yi K."/>
            <person name="Kong H."/>
            <person name="Lavrijsen P."/>
            <person name="Sunseri F."/>
            <person name="Falavigna A."/>
            <person name="Ye Y."/>
            <person name="Leebens-Mack J.H."/>
            <person name="Chen G."/>
        </authorList>
    </citation>
    <scope>NUCLEOTIDE SEQUENCE [LARGE SCALE GENOMIC DNA]</scope>
    <source>
        <strain evidence="8">cv. DH0086</strain>
    </source>
</reference>
<sequence>MLEPHSQFGSLAIGWGTDENAVIEILGHRNAKQRIEIADAYKRLYDESLIARLQSELSGDFEKAVILWTLDPAERDAKLANEALKSVKGDKHLWPIIEITCASSPDHLINVRKAYCSLYKYSLEEDIDLHLAQHHSLRQLLVRLVSSYRYNGEDVDDALAKSEAAKLHDDIRNNQLHDDEVIRILGTRSKSHLKATFEHYKQDYGKTIDEDIEGNKSNDELIMSLLKVAVLCLDSPAKHFAEVVRSSIVGFGTDEGSLTRAIVTRAEVDMKKIKEEYKKYGVSINDDISGDTSGDYKNFLLTLVGWAIP</sequence>
<dbReference type="InterPro" id="IPR001464">
    <property type="entry name" value="Annexin"/>
</dbReference>
<dbReference type="GO" id="GO:0005509">
    <property type="term" value="F:calcium ion binding"/>
    <property type="evidence" value="ECO:0007669"/>
    <property type="project" value="InterPro"/>
</dbReference>
<gene>
    <name evidence="7" type="ORF">A4U43_C09F11270</name>
</gene>
<evidence type="ECO:0000256" key="2">
    <source>
        <dbReference type="ARBA" id="ARBA00022737"/>
    </source>
</evidence>
<dbReference type="EMBL" id="CM007389">
    <property type="protein sequence ID" value="ONK58347.1"/>
    <property type="molecule type" value="Genomic_DNA"/>
</dbReference>
<dbReference type="PRINTS" id="PR00196">
    <property type="entry name" value="ANNEXIN"/>
</dbReference>
<evidence type="ECO:0000256" key="6">
    <source>
        <dbReference type="PIRSR" id="PIRSR609118-1"/>
    </source>
</evidence>
<dbReference type="InterPro" id="IPR018502">
    <property type="entry name" value="Annexin_repeat"/>
</dbReference>
<evidence type="ECO:0000256" key="4">
    <source>
        <dbReference type="ARBA" id="ARBA00023216"/>
    </source>
</evidence>
<dbReference type="SMART" id="SM00335">
    <property type="entry name" value="ANX"/>
    <property type="match status" value="4"/>
</dbReference>
<dbReference type="GO" id="GO:0001786">
    <property type="term" value="F:phosphatidylserine binding"/>
    <property type="evidence" value="ECO:0007669"/>
    <property type="project" value="TreeGrafter"/>
</dbReference>
<feature type="binding site" evidence="6">
    <location>
        <position position="292"/>
    </location>
    <ligand>
        <name>Ca(2+)</name>
        <dbReference type="ChEBI" id="CHEBI:29108"/>
        <label>1</label>
    </ligand>
</feature>
<proteinExistence type="predicted"/>
<organism evidence="7 8">
    <name type="scientific">Asparagus officinalis</name>
    <name type="common">Garden asparagus</name>
    <dbReference type="NCBI Taxonomy" id="4686"/>
    <lineage>
        <taxon>Eukaryota</taxon>
        <taxon>Viridiplantae</taxon>
        <taxon>Streptophyta</taxon>
        <taxon>Embryophyta</taxon>
        <taxon>Tracheophyta</taxon>
        <taxon>Spermatophyta</taxon>
        <taxon>Magnoliopsida</taxon>
        <taxon>Liliopsida</taxon>
        <taxon>Asparagales</taxon>
        <taxon>Asparagaceae</taxon>
        <taxon>Asparagoideae</taxon>
        <taxon>Asparagus</taxon>
    </lineage>
</organism>
<dbReference type="GO" id="GO:0009408">
    <property type="term" value="P:response to heat"/>
    <property type="evidence" value="ECO:0007669"/>
    <property type="project" value="EnsemblPlants"/>
</dbReference>
<dbReference type="GO" id="GO:0005544">
    <property type="term" value="F:calcium-dependent phospholipid binding"/>
    <property type="evidence" value="ECO:0007669"/>
    <property type="project" value="UniProtKB-KW"/>
</dbReference>
<dbReference type="PANTHER" id="PTHR10502">
    <property type="entry name" value="ANNEXIN"/>
    <property type="match status" value="1"/>
</dbReference>
<dbReference type="FunFam" id="1.10.220.10:FF:000009">
    <property type="entry name" value="Annexin"/>
    <property type="match status" value="1"/>
</dbReference>
<keyword evidence="2" id="KW-0677">Repeat</keyword>
<dbReference type="GO" id="GO:0005737">
    <property type="term" value="C:cytoplasm"/>
    <property type="evidence" value="ECO:0007669"/>
    <property type="project" value="TreeGrafter"/>
</dbReference>
<dbReference type="PRINTS" id="PR01814">
    <property type="entry name" value="ANNEXINPLANT"/>
</dbReference>
<feature type="binding site" evidence="6">
    <location>
        <position position="252"/>
    </location>
    <ligand>
        <name>Ca(2+)</name>
        <dbReference type="ChEBI" id="CHEBI:29108"/>
        <label>1</label>
    </ligand>
</feature>
<keyword evidence="4" id="KW-0041">Annexin</keyword>
<protein>
    <recommendedName>
        <fullName evidence="9">Annexin</fullName>
    </recommendedName>
</protein>
<evidence type="ECO:0000256" key="3">
    <source>
        <dbReference type="ARBA" id="ARBA00022837"/>
    </source>
</evidence>
<accession>A0A5P1EA69</accession>
<dbReference type="GO" id="GO:0009414">
    <property type="term" value="P:response to water deprivation"/>
    <property type="evidence" value="ECO:0007669"/>
    <property type="project" value="EnsemblPlants"/>
</dbReference>
<dbReference type="InterPro" id="IPR009118">
    <property type="entry name" value="AnnexinD_plant"/>
</dbReference>
<dbReference type="Pfam" id="PF00191">
    <property type="entry name" value="Annexin"/>
    <property type="match status" value="4"/>
</dbReference>
<keyword evidence="8" id="KW-1185">Reference proteome</keyword>
<feature type="binding site" evidence="6">
    <location>
        <position position="56"/>
    </location>
    <ligand>
        <name>Ca(2+)</name>
        <dbReference type="ChEBI" id="CHEBI:29108"/>
        <label>1</label>
    </ligand>
</feature>
<keyword evidence="1 6" id="KW-0479">Metal-binding</keyword>
<dbReference type="Proteomes" id="UP000243459">
    <property type="component" value="Chromosome 9"/>
</dbReference>
<dbReference type="PANTHER" id="PTHR10502:SF99">
    <property type="entry name" value="ANNEXIN D3"/>
    <property type="match status" value="1"/>
</dbReference>
<evidence type="ECO:0000313" key="7">
    <source>
        <dbReference type="EMBL" id="ONK58347.1"/>
    </source>
</evidence>
<dbReference type="Gramene" id="ONK58347">
    <property type="protein sequence ID" value="ONK58347"/>
    <property type="gene ID" value="A4U43_C09F11270"/>
</dbReference>
<name>A0A5P1EA69_ASPOF</name>
<dbReference type="GO" id="GO:0009409">
    <property type="term" value="P:response to cold"/>
    <property type="evidence" value="ECO:0007669"/>
    <property type="project" value="EnsemblPlants"/>
</dbReference>
<dbReference type="Gene3D" id="1.10.220.10">
    <property type="entry name" value="Annexin"/>
    <property type="match status" value="4"/>
</dbReference>
<dbReference type="PROSITE" id="PS51897">
    <property type="entry name" value="ANNEXIN_2"/>
    <property type="match status" value="4"/>
</dbReference>
<evidence type="ECO:0008006" key="9">
    <source>
        <dbReference type="Google" id="ProtNLM"/>
    </source>
</evidence>